<feature type="transmembrane region" description="Helical" evidence="1">
    <location>
        <begin position="21"/>
        <end position="44"/>
    </location>
</feature>
<dbReference type="eggNOG" id="ENOG502SGSI">
    <property type="taxonomic scope" value="Eukaryota"/>
</dbReference>
<evidence type="ECO:0000313" key="2">
    <source>
        <dbReference type="EMBL" id="EON95748.1"/>
    </source>
</evidence>
<gene>
    <name evidence="2" type="ORF">UCRPA7_8887</name>
</gene>
<feature type="transmembrane region" description="Helical" evidence="1">
    <location>
        <begin position="64"/>
        <end position="83"/>
    </location>
</feature>
<dbReference type="EMBL" id="KB933378">
    <property type="protein sequence ID" value="EON95748.1"/>
    <property type="molecule type" value="Genomic_DNA"/>
</dbReference>
<dbReference type="Proteomes" id="UP000014074">
    <property type="component" value="Unassembled WGS sequence"/>
</dbReference>
<keyword evidence="3" id="KW-1185">Reference proteome</keyword>
<dbReference type="OrthoDB" id="2561686at2759"/>
<accession>R8B8Y9</accession>
<name>R8B8Y9_PHAM7</name>
<proteinExistence type="predicted"/>
<organism evidence="2 3">
    <name type="scientific">Phaeoacremonium minimum (strain UCR-PA7)</name>
    <name type="common">Esca disease fungus</name>
    <name type="synonym">Togninia minima</name>
    <dbReference type="NCBI Taxonomy" id="1286976"/>
    <lineage>
        <taxon>Eukaryota</taxon>
        <taxon>Fungi</taxon>
        <taxon>Dikarya</taxon>
        <taxon>Ascomycota</taxon>
        <taxon>Pezizomycotina</taxon>
        <taxon>Sordariomycetes</taxon>
        <taxon>Sordariomycetidae</taxon>
        <taxon>Togniniales</taxon>
        <taxon>Togniniaceae</taxon>
        <taxon>Phaeoacremonium</taxon>
    </lineage>
</organism>
<keyword evidence="1" id="KW-0812">Transmembrane</keyword>
<dbReference type="AlphaFoldDB" id="R8B8Y9"/>
<keyword evidence="1" id="KW-0472">Membrane</keyword>
<reference evidence="3" key="1">
    <citation type="journal article" date="2013" name="Genome Announc.">
        <title>Draft genome sequence of the ascomycete Phaeoacremonium aleophilum strain UCR-PA7, a causal agent of the esca disease complex in grapevines.</title>
        <authorList>
            <person name="Blanco-Ulate B."/>
            <person name="Rolshausen P."/>
            <person name="Cantu D."/>
        </authorList>
    </citation>
    <scope>NUCLEOTIDE SEQUENCE [LARGE SCALE GENOMIC DNA]</scope>
    <source>
        <strain evidence="3">UCR-PA7</strain>
    </source>
</reference>
<evidence type="ECO:0000256" key="1">
    <source>
        <dbReference type="SAM" id="Phobius"/>
    </source>
</evidence>
<keyword evidence="1" id="KW-1133">Transmembrane helix</keyword>
<protein>
    <submittedName>
        <fullName evidence="2">Uncharacterized protein</fullName>
    </submittedName>
</protein>
<dbReference type="KEGG" id="tmn:UCRPA7_8887"/>
<dbReference type="HOGENOM" id="CLU_152075_1_0_1"/>
<dbReference type="GeneID" id="19329779"/>
<evidence type="ECO:0000313" key="3">
    <source>
        <dbReference type="Proteomes" id="UP000014074"/>
    </source>
</evidence>
<dbReference type="RefSeq" id="XP_007919584.1">
    <property type="nucleotide sequence ID" value="XM_007921393.1"/>
</dbReference>
<sequence length="101" mass="10872">MAVTTAVEDLFKSFYELFASIFNTIYNVLHAFVATIVNFFVGILNLVRDVLSGVVDIAGGLGKFVAGNIVLIGIVAAGGYLFVRYQAQQGKPVKAQVKKTN</sequence>